<sequence>NEKLKELSDDVCAVNAFNSKLGVWITHLKNAKLTHFPNLEKISHIIENKYVFLPENYCAHLDKVAKEFNWHFGELDVMGCIAEFVSNPFMPIDVEQVLKARSRDSDFWGLVNRQKFPLLTACALKVNAYFGSTNLCEMPFSQMKIVKLKYRTTSQTTENSRTVFNHSHHTDLSEYLLITL</sequence>
<dbReference type="PANTHER" id="PTHR45913:SF21">
    <property type="entry name" value="DUF4371 DOMAIN-CONTAINING PROTEIN"/>
    <property type="match status" value="1"/>
</dbReference>
<dbReference type="Proteomes" id="UP000694700">
    <property type="component" value="Unplaced"/>
</dbReference>
<evidence type="ECO:0000313" key="1">
    <source>
        <dbReference type="Ensembl" id="ENSCCRP00015049152.1"/>
    </source>
</evidence>
<reference evidence="1" key="1">
    <citation type="submission" date="2025-08" db="UniProtKB">
        <authorList>
            <consortium name="Ensembl"/>
        </authorList>
    </citation>
    <scope>IDENTIFICATION</scope>
</reference>
<name>A0A8C1VAC0_CYPCA</name>
<dbReference type="Ensembl" id="ENSCCRT00015050801.1">
    <property type="protein sequence ID" value="ENSCCRP00015049152.1"/>
    <property type="gene ID" value="ENSCCRG00015020322.1"/>
</dbReference>
<accession>A0A8C1VAC0</accession>
<protein>
    <recommendedName>
        <fullName evidence="3">HAT C-terminal dimerisation domain-containing protein</fullName>
    </recommendedName>
</protein>
<dbReference type="PANTHER" id="PTHR45913">
    <property type="entry name" value="EPM2A-INTERACTING PROTEIN 1"/>
    <property type="match status" value="1"/>
</dbReference>
<evidence type="ECO:0000313" key="2">
    <source>
        <dbReference type="Proteomes" id="UP000694700"/>
    </source>
</evidence>
<organism evidence="1 2">
    <name type="scientific">Cyprinus carpio</name>
    <name type="common">Common carp</name>
    <dbReference type="NCBI Taxonomy" id="7962"/>
    <lineage>
        <taxon>Eukaryota</taxon>
        <taxon>Metazoa</taxon>
        <taxon>Chordata</taxon>
        <taxon>Craniata</taxon>
        <taxon>Vertebrata</taxon>
        <taxon>Euteleostomi</taxon>
        <taxon>Actinopterygii</taxon>
        <taxon>Neopterygii</taxon>
        <taxon>Teleostei</taxon>
        <taxon>Ostariophysi</taxon>
        <taxon>Cypriniformes</taxon>
        <taxon>Cyprinidae</taxon>
        <taxon>Cyprininae</taxon>
        <taxon>Cyprinus</taxon>
    </lineage>
</organism>
<proteinExistence type="predicted"/>
<dbReference type="AlphaFoldDB" id="A0A8C1VAC0"/>
<evidence type="ECO:0008006" key="3">
    <source>
        <dbReference type="Google" id="ProtNLM"/>
    </source>
</evidence>